<dbReference type="Proteomes" id="UP001596317">
    <property type="component" value="Unassembled WGS sequence"/>
</dbReference>
<accession>A0ABW1ZGL8</accession>
<reference evidence="3" key="1">
    <citation type="journal article" date="2019" name="Int. J. Syst. Evol. Microbiol.">
        <title>The Global Catalogue of Microorganisms (GCM) 10K type strain sequencing project: providing services to taxonomists for standard genome sequencing and annotation.</title>
        <authorList>
            <consortium name="The Broad Institute Genomics Platform"/>
            <consortium name="The Broad Institute Genome Sequencing Center for Infectious Disease"/>
            <person name="Wu L."/>
            <person name="Ma J."/>
        </authorList>
    </citation>
    <scope>NUCLEOTIDE SEQUENCE [LARGE SCALE GENOMIC DNA]</scope>
    <source>
        <strain evidence="3">CCUG 63830</strain>
    </source>
</reference>
<feature type="transmembrane region" description="Helical" evidence="1">
    <location>
        <begin position="6"/>
        <end position="32"/>
    </location>
</feature>
<keyword evidence="1" id="KW-1133">Transmembrane helix</keyword>
<organism evidence="2 3">
    <name type="scientific">Deinococcus multiflagellatus</name>
    <dbReference type="NCBI Taxonomy" id="1656887"/>
    <lineage>
        <taxon>Bacteria</taxon>
        <taxon>Thermotogati</taxon>
        <taxon>Deinococcota</taxon>
        <taxon>Deinococci</taxon>
        <taxon>Deinococcales</taxon>
        <taxon>Deinococcaceae</taxon>
        <taxon>Deinococcus</taxon>
    </lineage>
</organism>
<name>A0ABW1ZGL8_9DEIO</name>
<comment type="caution">
    <text evidence="2">The sequence shown here is derived from an EMBL/GenBank/DDBJ whole genome shotgun (WGS) entry which is preliminary data.</text>
</comment>
<dbReference type="RefSeq" id="WP_380054274.1">
    <property type="nucleotide sequence ID" value="NZ_JBHSWB010000001.1"/>
</dbReference>
<keyword evidence="3" id="KW-1185">Reference proteome</keyword>
<dbReference type="EMBL" id="JBHSWB010000001">
    <property type="protein sequence ID" value="MFC6659628.1"/>
    <property type="molecule type" value="Genomic_DNA"/>
</dbReference>
<gene>
    <name evidence="2" type="ORF">ACFP90_04040</name>
</gene>
<proteinExistence type="predicted"/>
<protein>
    <submittedName>
        <fullName evidence="2">Uncharacterized protein</fullName>
    </submittedName>
</protein>
<sequence length="41" mass="4618">MGLHLWWLGAFLVDLLFGMVPFGALAGLLFALEGPFWRAWP</sequence>
<keyword evidence="1" id="KW-0812">Transmembrane</keyword>
<evidence type="ECO:0000313" key="3">
    <source>
        <dbReference type="Proteomes" id="UP001596317"/>
    </source>
</evidence>
<evidence type="ECO:0000256" key="1">
    <source>
        <dbReference type="SAM" id="Phobius"/>
    </source>
</evidence>
<keyword evidence="1" id="KW-0472">Membrane</keyword>
<evidence type="ECO:0000313" key="2">
    <source>
        <dbReference type="EMBL" id="MFC6659628.1"/>
    </source>
</evidence>